<dbReference type="Gene3D" id="1.25.40.10">
    <property type="entry name" value="Tetratricopeptide repeat domain"/>
    <property type="match status" value="2"/>
</dbReference>
<dbReference type="GO" id="GO:0006355">
    <property type="term" value="P:regulation of DNA-templated transcription"/>
    <property type="evidence" value="ECO:0007669"/>
    <property type="project" value="InterPro"/>
</dbReference>
<keyword evidence="4" id="KW-0472">Membrane</keyword>
<feature type="repeat" description="TPR" evidence="2">
    <location>
        <begin position="374"/>
        <end position="407"/>
    </location>
</feature>
<sequence>MDSRAARTFAINGVIVDVAGGFVRDREGREIALRPQAFDLLKYLLENAGRLVTKDELMQAVWPGVFVTDDSLVQCVRDIRRALHDESQSVLKAVPKRGYRLAIVAADPPSAPVRWRWTAATVALGLLAAGAVWLFMGLAIEKRSDTVLPSVAVLPFQAIGGEASVQRLAGGLTEDIITDLARFPEFRVIAHNSTEVYEGKPANPTEVGAALGAGFVVEGSIQRQVDRVRVTAQFIDAKTGNHLWSNRWDRPDRDLFAIQTEIAEQVSNRLGGGAGLIQEAGRITAHRKPPGNLNAYELYLIGTEKLEQINRADVEEAIRLLSRATELDPTLARAWVELHHSHSVLASFDIDPEKNRRIAAEAAKRAVALDPADAEAHAVLARSLVVKGDLARAKAEFDAALRMAPNQFEIVTFYVPWASTFGEAERGAEMADQAIHLNPNYPLWSTRLFAHAYFVVGRYDDALLMMDRLAPENYGIWGWTYRPAALAAVGRTEEAKTLISEALKRFPDLTIEGRVNEPLVNTDADRKRLMETMRLAGFPPCASPELLAKIDKPVRLPECLAN</sequence>
<dbReference type="EMBL" id="NPKH01000020">
    <property type="protein sequence ID" value="PAP95369.1"/>
    <property type="molecule type" value="Genomic_DNA"/>
</dbReference>
<dbReference type="Pfam" id="PF00486">
    <property type="entry name" value="Trans_reg_C"/>
    <property type="match status" value="1"/>
</dbReference>
<feature type="DNA-binding region" description="OmpR/PhoB-type" evidence="3">
    <location>
        <begin position="6"/>
        <end position="103"/>
    </location>
</feature>
<dbReference type="SMART" id="SM00862">
    <property type="entry name" value="Trans_reg_C"/>
    <property type="match status" value="1"/>
</dbReference>
<dbReference type="OrthoDB" id="9807521at2"/>
<evidence type="ECO:0000256" key="2">
    <source>
        <dbReference type="PROSITE-ProRule" id="PRU00339"/>
    </source>
</evidence>
<proteinExistence type="predicted"/>
<dbReference type="InterPro" id="IPR001867">
    <property type="entry name" value="OmpR/PhoB-type_DNA-bd"/>
</dbReference>
<dbReference type="InterPro" id="IPR036388">
    <property type="entry name" value="WH-like_DNA-bd_sf"/>
</dbReference>
<dbReference type="GO" id="GO:0000160">
    <property type="term" value="P:phosphorelay signal transduction system"/>
    <property type="evidence" value="ECO:0007669"/>
    <property type="project" value="InterPro"/>
</dbReference>
<reference evidence="6 7" key="1">
    <citation type="submission" date="2017-08" db="EMBL/GenBank/DDBJ databases">
        <title>Mesorhizobium wenxinae sp. nov., a novel rhizobial species isolated from root nodules of chickpea (Cicer arietinum L.).</title>
        <authorList>
            <person name="Zhang J."/>
        </authorList>
    </citation>
    <scope>NUCLEOTIDE SEQUENCE [LARGE SCALE GENOMIC DNA]</scope>
    <source>
        <strain evidence="7">WYCCWR 10019</strain>
    </source>
</reference>
<dbReference type="Proteomes" id="UP000215931">
    <property type="component" value="Unassembled WGS sequence"/>
</dbReference>
<evidence type="ECO:0000256" key="4">
    <source>
        <dbReference type="SAM" id="Phobius"/>
    </source>
</evidence>
<accession>A0A271KK51</accession>
<dbReference type="InterPro" id="IPR016032">
    <property type="entry name" value="Sig_transdc_resp-reg_C-effctor"/>
</dbReference>
<feature type="domain" description="OmpR/PhoB-type" evidence="5">
    <location>
        <begin position="6"/>
        <end position="103"/>
    </location>
</feature>
<dbReference type="PROSITE" id="PS50005">
    <property type="entry name" value="TPR"/>
    <property type="match status" value="1"/>
</dbReference>
<dbReference type="PROSITE" id="PS51755">
    <property type="entry name" value="OMPR_PHOB"/>
    <property type="match status" value="1"/>
</dbReference>
<evidence type="ECO:0000256" key="1">
    <source>
        <dbReference type="ARBA" id="ARBA00023125"/>
    </source>
</evidence>
<dbReference type="Gene3D" id="1.10.10.10">
    <property type="entry name" value="Winged helix-like DNA-binding domain superfamily/Winged helix DNA-binding domain"/>
    <property type="match status" value="1"/>
</dbReference>
<evidence type="ECO:0000259" key="5">
    <source>
        <dbReference type="PROSITE" id="PS51755"/>
    </source>
</evidence>
<dbReference type="SUPFAM" id="SSF46894">
    <property type="entry name" value="C-terminal effector domain of the bipartite response regulators"/>
    <property type="match status" value="1"/>
</dbReference>
<keyword evidence="4" id="KW-1133">Transmembrane helix</keyword>
<keyword evidence="1 3" id="KW-0238">DNA-binding</keyword>
<evidence type="ECO:0000313" key="7">
    <source>
        <dbReference type="Proteomes" id="UP000215931"/>
    </source>
</evidence>
<dbReference type="GO" id="GO:0003677">
    <property type="term" value="F:DNA binding"/>
    <property type="evidence" value="ECO:0007669"/>
    <property type="project" value="UniProtKB-UniRule"/>
</dbReference>
<dbReference type="SUPFAM" id="SSF48452">
    <property type="entry name" value="TPR-like"/>
    <property type="match status" value="1"/>
</dbReference>
<dbReference type="InterPro" id="IPR019734">
    <property type="entry name" value="TPR_rpt"/>
</dbReference>
<keyword evidence="4" id="KW-0812">Transmembrane</keyword>
<organism evidence="6 7">
    <name type="scientific">Mesorhizobium wenxiniae</name>
    <dbReference type="NCBI Taxonomy" id="2014805"/>
    <lineage>
        <taxon>Bacteria</taxon>
        <taxon>Pseudomonadati</taxon>
        <taxon>Pseudomonadota</taxon>
        <taxon>Alphaproteobacteria</taxon>
        <taxon>Hyphomicrobiales</taxon>
        <taxon>Phyllobacteriaceae</taxon>
        <taxon>Mesorhizobium</taxon>
    </lineage>
</organism>
<gene>
    <name evidence="6" type="ORF">CIT31_15225</name>
</gene>
<feature type="transmembrane region" description="Helical" evidence="4">
    <location>
        <begin position="117"/>
        <end position="140"/>
    </location>
</feature>
<dbReference type="AlphaFoldDB" id="A0A271KK51"/>
<evidence type="ECO:0000313" key="6">
    <source>
        <dbReference type="EMBL" id="PAP95369.1"/>
    </source>
</evidence>
<evidence type="ECO:0000256" key="3">
    <source>
        <dbReference type="PROSITE-ProRule" id="PRU01091"/>
    </source>
</evidence>
<keyword evidence="7" id="KW-1185">Reference proteome</keyword>
<dbReference type="InterPro" id="IPR011990">
    <property type="entry name" value="TPR-like_helical_dom_sf"/>
</dbReference>
<name>A0A271KK51_9HYPH</name>
<protein>
    <recommendedName>
        <fullName evidence="5">OmpR/PhoB-type domain-containing protein</fullName>
    </recommendedName>
</protein>
<dbReference type="Gene3D" id="3.40.50.10070">
    <property type="entry name" value="TolB, N-terminal domain"/>
    <property type="match status" value="1"/>
</dbReference>
<dbReference type="CDD" id="cd00383">
    <property type="entry name" value="trans_reg_C"/>
    <property type="match status" value="1"/>
</dbReference>
<keyword evidence="2" id="KW-0802">TPR repeat</keyword>
<comment type="caution">
    <text evidence="6">The sequence shown here is derived from an EMBL/GenBank/DDBJ whole genome shotgun (WGS) entry which is preliminary data.</text>
</comment>